<proteinExistence type="predicted"/>
<accession>A0A0A9HD02</accession>
<reference evidence="1" key="1">
    <citation type="submission" date="2014-09" db="EMBL/GenBank/DDBJ databases">
        <authorList>
            <person name="Magalhaes I.L.F."/>
            <person name="Oliveira U."/>
            <person name="Santos F.R."/>
            <person name="Vidigal T.H.D.A."/>
            <person name="Brescovit A.D."/>
            <person name="Santos A.J."/>
        </authorList>
    </citation>
    <scope>NUCLEOTIDE SEQUENCE</scope>
    <source>
        <tissue evidence="1">Shoot tissue taken approximately 20 cm above the soil surface</tissue>
    </source>
</reference>
<dbReference type="AlphaFoldDB" id="A0A0A9HD02"/>
<dbReference type="EMBL" id="GBRH01165165">
    <property type="protein sequence ID" value="JAE32731.1"/>
    <property type="molecule type" value="Transcribed_RNA"/>
</dbReference>
<organism evidence="1">
    <name type="scientific">Arundo donax</name>
    <name type="common">Giant reed</name>
    <name type="synonym">Donax arundinaceus</name>
    <dbReference type="NCBI Taxonomy" id="35708"/>
    <lineage>
        <taxon>Eukaryota</taxon>
        <taxon>Viridiplantae</taxon>
        <taxon>Streptophyta</taxon>
        <taxon>Embryophyta</taxon>
        <taxon>Tracheophyta</taxon>
        <taxon>Spermatophyta</taxon>
        <taxon>Magnoliopsida</taxon>
        <taxon>Liliopsida</taxon>
        <taxon>Poales</taxon>
        <taxon>Poaceae</taxon>
        <taxon>PACMAD clade</taxon>
        <taxon>Arundinoideae</taxon>
        <taxon>Arundineae</taxon>
        <taxon>Arundo</taxon>
    </lineage>
</organism>
<protein>
    <submittedName>
        <fullName evidence="1">SDP6</fullName>
    </submittedName>
</protein>
<name>A0A0A9HD02_ARUDO</name>
<sequence length="49" mass="5474">MPNSQQCIQMWNPSCSGVRTQHTSTGLLLNWSPLVEVNLCRVIVGFTLN</sequence>
<evidence type="ECO:0000313" key="1">
    <source>
        <dbReference type="EMBL" id="JAE32731.1"/>
    </source>
</evidence>
<reference evidence="1" key="2">
    <citation type="journal article" date="2015" name="Data Brief">
        <title>Shoot transcriptome of the giant reed, Arundo donax.</title>
        <authorList>
            <person name="Barrero R.A."/>
            <person name="Guerrero F.D."/>
            <person name="Moolhuijzen P."/>
            <person name="Goolsby J.A."/>
            <person name="Tidwell J."/>
            <person name="Bellgard S.E."/>
            <person name="Bellgard M.I."/>
        </authorList>
    </citation>
    <scope>NUCLEOTIDE SEQUENCE</scope>
    <source>
        <tissue evidence="1">Shoot tissue taken approximately 20 cm above the soil surface</tissue>
    </source>
</reference>